<evidence type="ECO:0008006" key="3">
    <source>
        <dbReference type="Google" id="ProtNLM"/>
    </source>
</evidence>
<comment type="caution">
    <text evidence="1">The sequence shown here is derived from an EMBL/GenBank/DDBJ whole genome shotgun (WGS) entry which is preliminary data.</text>
</comment>
<reference evidence="1 2" key="1">
    <citation type="submission" date="2012-08" db="EMBL/GenBank/DDBJ databases">
        <title>Whole genome shotgun sequence of Austwickia chelonae NBRC 105200.</title>
        <authorList>
            <person name="Yoshida I."/>
            <person name="Hosoyama A."/>
            <person name="Tsuchikane K."/>
            <person name="Katsumata H."/>
            <person name="Ando Y."/>
            <person name="Ohji S."/>
            <person name="Hamada M."/>
            <person name="Tamura T."/>
            <person name="Yamazoe A."/>
            <person name="Yamazaki S."/>
            <person name="Fujita N."/>
        </authorList>
    </citation>
    <scope>NUCLEOTIDE SEQUENCE [LARGE SCALE GENOMIC DNA]</scope>
    <source>
        <strain evidence="1 2">NBRC 105200</strain>
    </source>
</reference>
<proteinExistence type="predicted"/>
<gene>
    <name evidence="1" type="ORF">AUCHE_05_06420</name>
</gene>
<dbReference type="Gene3D" id="1.25.40.10">
    <property type="entry name" value="Tetratricopeptide repeat domain"/>
    <property type="match status" value="1"/>
</dbReference>
<dbReference type="Proteomes" id="UP000008495">
    <property type="component" value="Unassembled WGS sequence"/>
</dbReference>
<dbReference type="AlphaFoldDB" id="K6W7C2"/>
<dbReference type="EMBL" id="BAGZ01000005">
    <property type="protein sequence ID" value="GAB77727.1"/>
    <property type="molecule type" value="Genomic_DNA"/>
</dbReference>
<protein>
    <recommendedName>
        <fullName evidence="3">Tetratrico peptide repeat group 5 domain-containing protein</fullName>
    </recommendedName>
</protein>
<evidence type="ECO:0000313" key="1">
    <source>
        <dbReference type="EMBL" id="GAB77727.1"/>
    </source>
</evidence>
<name>K6W7C2_9MICO</name>
<accession>K6W7C2</accession>
<dbReference type="SUPFAM" id="SSF48452">
    <property type="entry name" value="TPR-like"/>
    <property type="match status" value="1"/>
</dbReference>
<dbReference type="STRING" id="100225.SAMN05421595_1565"/>
<dbReference type="RefSeq" id="WP_006502479.1">
    <property type="nucleotide sequence ID" value="NZ_BAGZ01000005.1"/>
</dbReference>
<keyword evidence="2" id="KW-1185">Reference proteome</keyword>
<evidence type="ECO:0000313" key="2">
    <source>
        <dbReference type="Proteomes" id="UP000008495"/>
    </source>
</evidence>
<dbReference type="eggNOG" id="COG0457">
    <property type="taxonomic scope" value="Bacteria"/>
</dbReference>
<dbReference type="InterPro" id="IPR011990">
    <property type="entry name" value="TPR-like_helical_dom_sf"/>
</dbReference>
<organism evidence="1 2">
    <name type="scientific">Austwickia chelonae NBRC 105200</name>
    <dbReference type="NCBI Taxonomy" id="1184607"/>
    <lineage>
        <taxon>Bacteria</taxon>
        <taxon>Bacillati</taxon>
        <taxon>Actinomycetota</taxon>
        <taxon>Actinomycetes</taxon>
        <taxon>Micrococcales</taxon>
        <taxon>Dermatophilaceae</taxon>
        <taxon>Austwickia</taxon>
    </lineage>
</organism>
<sequence>MISRLLDVDIEGARAHAETAVRRAGRVAAVREARGLVAYREGDYQMALSEFRTARRLSGSQHLLPLMVDCERGLGRPERALELAGSPEARTLTKSERVELLIVCSGIRRDMGHLDASVVLLETPDLDPNRRDPWSARLFYAYGDALMSRGDTELARAWFAEAADADVENLTDAAERLDEIDGIVFVDLGEEGEALVKPVVGLNEDKQPEESPSERIL</sequence>